<dbReference type="OrthoDB" id="10252509at2759"/>
<dbReference type="KEGG" id="caua:113114614"/>
<evidence type="ECO:0000313" key="2">
    <source>
        <dbReference type="Proteomes" id="UP000515129"/>
    </source>
</evidence>
<dbReference type="PANTHER" id="PTHR10943">
    <property type="entry name" value="26S PROTEASOME NON-ATPASE REGULATORY SUBUNIT"/>
    <property type="match status" value="1"/>
</dbReference>
<dbReference type="GO" id="GO:0005634">
    <property type="term" value="C:nucleus"/>
    <property type="evidence" value="ECO:0007669"/>
    <property type="project" value="TreeGrafter"/>
</dbReference>
<accession>A0A6P6QV61</accession>
<dbReference type="GO" id="GO:0008540">
    <property type="term" value="C:proteasome regulatory particle, base subcomplex"/>
    <property type="evidence" value="ECO:0007669"/>
    <property type="project" value="TreeGrafter"/>
</dbReference>
<sequence length="124" mass="13583">MQCLDQSERAVEDAVVMVTVLLSSTGTNNARLAAMLRQLAQYHAKDPNNLFMVRLAQGLTHLGKGTLTLCPYHSDRQLMSQVAVAGLLTVLVSFLDVKNIILGKSHYVLYGLVAAMQPRMLVTI</sequence>
<dbReference type="GeneID" id="113114614"/>
<proteinExistence type="predicted"/>
<dbReference type="Proteomes" id="UP000515129">
    <property type="component" value="Chromosome 15"/>
</dbReference>
<dbReference type="Gene3D" id="1.25.10.10">
    <property type="entry name" value="Leucine-rich Repeat Variant"/>
    <property type="match status" value="1"/>
</dbReference>
<dbReference type="RefSeq" id="XP_026137272.1">
    <property type="nucleotide sequence ID" value="XM_026281487.1"/>
</dbReference>
<keyword evidence="1" id="KW-0677">Repeat</keyword>
<protein>
    <submittedName>
        <fullName evidence="3">26S proteasome non-ATPase regulatory subunit 2-like</fullName>
    </submittedName>
</protein>
<evidence type="ECO:0000313" key="3">
    <source>
        <dbReference type="RefSeq" id="XP_026137272.1"/>
    </source>
</evidence>
<dbReference type="GO" id="GO:0043161">
    <property type="term" value="P:proteasome-mediated ubiquitin-dependent protein catabolic process"/>
    <property type="evidence" value="ECO:0007669"/>
    <property type="project" value="TreeGrafter"/>
</dbReference>
<keyword evidence="2" id="KW-1185">Reference proteome</keyword>
<evidence type="ECO:0000256" key="1">
    <source>
        <dbReference type="ARBA" id="ARBA00022737"/>
    </source>
</evidence>
<dbReference type="InterPro" id="IPR011989">
    <property type="entry name" value="ARM-like"/>
</dbReference>
<reference evidence="3" key="1">
    <citation type="submission" date="2025-08" db="UniProtKB">
        <authorList>
            <consortium name="RefSeq"/>
        </authorList>
    </citation>
    <scope>IDENTIFICATION</scope>
    <source>
        <strain evidence="3">Wakin</strain>
        <tissue evidence="3">Muscle</tissue>
    </source>
</reference>
<name>A0A6P6QV61_CARAU</name>
<dbReference type="PANTHER" id="PTHR10943:SF1">
    <property type="entry name" value="26S PROTEASOME NON-ATPASE REGULATORY SUBUNIT 2"/>
    <property type="match status" value="1"/>
</dbReference>
<dbReference type="GO" id="GO:0034515">
    <property type="term" value="C:proteasome storage granule"/>
    <property type="evidence" value="ECO:0007669"/>
    <property type="project" value="TreeGrafter"/>
</dbReference>
<gene>
    <name evidence="3" type="primary">LOC113114614</name>
</gene>
<dbReference type="AlphaFoldDB" id="A0A6P6QV61"/>
<organism evidence="2 3">
    <name type="scientific">Carassius auratus</name>
    <name type="common">Goldfish</name>
    <dbReference type="NCBI Taxonomy" id="7957"/>
    <lineage>
        <taxon>Eukaryota</taxon>
        <taxon>Metazoa</taxon>
        <taxon>Chordata</taxon>
        <taxon>Craniata</taxon>
        <taxon>Vertebrata</taxon>
        <taxon>Euteleostomi</taxon>
        <taxon>Actinopterygii</taxon>
        <taxon>Neopterygii</taxon>
        <taxon>Teleostei</taxon>
        <taxon>Ostariophysi</taxon>
        <taxon>Cypriniformes</taxon>
        <taxon>Cyprinidae</taxon>
        <taxon>Cyprininae</taxon>
        <taxon>Carassius</taxon>
    </lineage>
</organism>